<dbReference type="Proteomes" id="UP000027778">
    <property type="component" value="Unassembled WGS sequence"/>
</dbReference>
<dbReference type="OrthoDB" id="148961at2"/>
<accession>A0A073K782</accession>
<proteinExistence type="predicted"/>
<name>A0A073K782_9BACI</name>
<dbReference type="InterPro" id="IPR018728">
    <property type="entry name" value="DUF2268"/>
</dbReference>
<keyword evidence="3" id="KW-1185">Reference proteome</keyword>
<dbReference type="Pfam" id="PF10026">
    <property type="entry name" value="DUF2268"/>
    <property type="match status" value="1"/>
</dbReference>
<feature type="domain" description="DUF2268" evidence="1">
    <location>
        <begin position="88"/>
        <end position="291"/>
    </location>
</feature>
<evidence type="ECO:0000313" key="2">
    <source>
        <dbReference type="EMBL" id="KEK23144.1"/>
    </source>
</evidence>
<evidence type="ECO:0000313" key="3">
    <source>
        <dbReference type="Proteomes" id="UP000027778"/>
    </source>
</evidence>
<gene>
    <name evidence="2" type="ORF">BAGA_14175</name>
</gene>
<protein>
    <recommendedName>
        <fullName evidence="1">DUF2268 domain-containing protein</fullName>
    </recommendedName>
</protein>
<sequence>MKIYMEDTLNQYETLLSLPLEKRENFFRYTMMKSFEGMWNTINVPLKAKQKNGYDVMMATQMLGYLDIKESDIARKALNDLKIIEASDIAQKALKKCIEFSKAANLEVAAEELKFGMYIADPEKLKNQKGYCGFGGIPGYVTITIHPNEYNVPRIPALIAHEYHHNLRFSYFNWNHGDVTLGEYLVIEGLADSFATELYREEHLGPWVISIDEEELEYSLHVVREGFHLRGFDEVNSYMFGDEIAKKEGYSPVGLSSGAGYAVGYHAVQSFMKKNNVTIQEATLLSAEEIITGCGVF</sequence>
<dbReference type="AlphaFoldDB" id="A0A073K782"/>
<reference evidence="2 3" key="1">
    <citation type="submission" date="2014-06" db="EMBL/GenBank/DDBJ databases">
        <title>Draft genome sequence of Bacillus gaemokensis JCM 15801 (MCCC 1A00707).</title>
        <authorList>
            <person name="Lai Q."/>
            <person name="Liu Y."/>
            <person name="Shao Z."/>
        </authorList>
    </citation>
    <scope>NUCLEOTIDE SEQUENCE [LARGE SCALE GENOMIC DNA]</scope>
    <source>
        <strain evidence="2 3">JCM 15801</strain>
    </source>
</reference>
<organism evidence="2 3">
    <name type="scientific">Bacillus gaemokensis</name>
    <dbReference type="NCBI Taxonomy" id="574375"/>
    <lineage>
        <taxon>Bacteria</taxon>
        <taxon>Bacillati</taxon>
        <taxon>Bacillota</taxon>
        <taxon>Bacilli</taxon>
        <taxon>Bacillales</taxon>
        <taxon>Bacillaceae</taxon>
        <taxon>Bacillus</taxon>
        <taxon>Bacillus cereus group</taxon>
    </lineage>
</organism>
<dbReference type="EMBL" id="JOTM01000020">
    <property type="protein sequence ID" value="KEK23144.1"/>
    <property type="molecule type" value="Genomic_DNA"/>
</dbReference>
<evidence type="ECO:0000259" key="1">
    <source>
        <dbReference type="Pfam" id="PF10026"/>
    </source>
</evidence>
<dbReference type="RefSeq" id="WP_033676209.1">
    <property type="nucleotide sequence ID" value="NZ_JOTM01000020.1"/>
</dbReference>
<dbReference type="STRING" id="574375.AZF08_23135"/>
<comment type="caution">
    <text evidence="2">The sequence shown here is derived from an EMBL/GenBank/DDBJ whole genome shotgun (WGS) entry which is preliminary data.</text>
</comment>
<dbReference type="eggNOG" id="COG5504">
    <property type="taxonomic scope" value="Bacteria"/>
</dbReference>